<name>A0A917HW81_9SPHI</name>
<protein>
    <submittedName>
        <fullName evidence="2">Uncharacterized protein</fullName>
    </submittedName>
</protein>
<evidence type="ECO:0000256" key="1">
    <source>
        <dbReference type="SAM" id="MobiDB-lite"/>
    </source>
</evidence>
<proteinExistence type="predicted"/>
<gene>
    <name evidence="2" type="ORF">GCM10007415_31470</name>
</gene>
<sequence>MSGLLKKYSIPKVDSKILLGKILQRFVDRKIAKVRGYNKFGYVKQTDKQVYVSRENGENTPVFFKKILTVLVTRTKDGIIGVKHGLYSDKLQRKVSKSRTDKNQPYSKKTTSN</sequence>
<dbReference type="Proteomes" id="UP000660862">
    <property type="component" value="Unassembled WGS sequence"/>
</dbReference>
<keyword evidence="3" id="KW-1185">Reference proteome</keyword>
<dbReference type="AlphaFoldDB" id="A0A917HW81"/>
<feature type="compositionally biased region" description="Basic and acidic residues" evidence="1">
    <location>
        <begin position="93"/>
        <end position="102"/>
    </location>
</feature>
<accession>A0A917HW81</accession>
<feature type="compositionally biased region" description="Polar residues" evidence="1">
    <location>
        <begin position="103"/>
        <end position="113"/>
    </location>
</feature>
<reference evidence="2" key="1">
    <citation type="journal article" date="2014" name="Int. J. Syst. Evol. Microbiol.">
        <title>Complete genome sequence of Corynebacterium casei LMG S-19264T (=DSM 44701T), isolated from a smear-ripened cheese.</title>
        <authorList>
            <consortium name="US DOE Joint Genome Institute (JGI-PGF)"/>
            <person name="Walter F."/>
            <person name="Albersmeier A."/>
            <person name="Kalinowski J."/>
            <person name="Ruckert C."/>
        </authorList>
    </citation>
    <scope>NUCLEOTIDE SEQUENCE</scope>
    <source>
        <strain evidence="2">CGMCC 1.12195</strain>
    </source>
</reference>
<comment type="caution">
    <text evidence="2">The sequence shown here is derived from an EMBL/GenBank/DDBJ whole genome shotgun (WGS) entry which is preliminary data.</text>
</comment>
<feature type="region of interest" description="Disordered" evidence="1">
    <location>
        <begin position="93"/>
        <end position="113"/>
    </location>
</feature>
<dbReference type="EMBL" id="BMER01000003">
    <property type="protein sequence ID" value="GGG94127.1"/>
    <property type="molecule type" value="Genomic_DNA"/>
</dbReference>
<organism evidence="2 3">
    <name type="scientific">Parapedobacter pyrenivorans</name>
    <dbReference type="NCBI Taxonomy" id="1305674"/>
    <lineage>
        <taxon>Bacteria</taxon>
        <taxon>Pseudomonadati</taxon>
        <taxon>Bacteroidota</taxon>
        <taxon>Sphingobacteriia</taxon>
        <taxon>Sphingobacteriales</taxon>
        <taxon>Sphingobacteriaceae</taxon>
        <taxon>Parapedobacter</taxon>
    </lineage>
</organism>
<evidence type="ECO:0000313" key="2">
    <source>
        <dbReference type="EMBL" id="GGG94127.1"/>
    </source>
</evidence>
<evidence type="ECO:0000313" key="3">
    <source>
        <dbReference type="Proteomes" id="UP000660862"/>
    </source>
</evidence>
<reference evidence="2" key="2">
    <citation type="submission" date="2020-09" db="EMBL/GenBank/DDBJ databases">
        <authorList>
            <person name="Sun Q."/>
            <person name="Zhou Y."/>
        </authorList>
    </citation>
    <scope>NUCLEOTIDE SEQUENCE</scope>
    <source>
        <strain evidence="2">CGMCC 1.12195</strain>
    </source>
</reference>